<evidence type="ECO:0000256" key="11">
    <source>
        <dbReference type="RuleBase" id="RU000304"/>
    </source>
</evidence>
<dbReference type="EC" id="2.7.11.1" evidence="2"/>
<keyword evidence="13" id="KW-1185">Reference proteome</keyword>
<keyword evidence="3 11" id="KW-0723">Serine/threonine-protein kinase</keyword>
<sequence>MQSSSVEDFQNLKFVEDIGYGSYASVSLFYSEKTRNYYALKHFKAVNRSIFENECKLMERLRSHPNIINILGIKKSKSSNDLGMILEYAECGDLFNKIIPDVGMPVVQAWNLFLNLMNGISHMHTLGIAHRDIKPENLLISGKNVLKIADFGFSVQFRINGLEKNLTSTVGSPAYMPLEVYHPPYRAEPNDIWQCGIVLFAMLTGKLPWKKACSTNPDFAEYLMGKRFKIDICTSNLSLDALSLISEMLCINPEKRATLKDISEHRFVTSSPQENNNQTNLSRSYHQLSNNENIKMISSTQPVSANNKGWKDGNVNTQSQFVFNDNIISKSGYAISQPFRNDMDFNDLDCTSDTTEIQELSKSAFQQGSRFFVCVPKKEFVKAVIKYFSGKNYNATEDGSNSIKFSSRLKDDGLTFQMRTFSVVDNHKFFTYTYFRRLSGSGFDFICMFHELRKELDAYVCYEKDIY</sequence>
<dbReference type="STRING" id="131310.A0A0N4ZTC5"/>
<dbReference type="GO" id="GO:0035556">
    <property type="term" value="P:intracellular signal transduction"/>
    <property type="evidence" value="ECO:0007669"/>
    <property type="project" value="TreeGrafter"/>
</dbReference>
<dbReference type="SMART" id="SM00220">
    <property type="entry name" value="S_TKc"/>
    <property type="match status" value="1"/>
</dbReference>
<evidence type="ECO:0000256" key="1">
    <source>
        <dbReference type="ARBA" id="ARBA00010791"/>
    </source>
</evidence>
<feature type="domain" description="Protein kinase" evidence="12">
    <location>
        <begin position="12"/>
        <end position="268"/>
    </location>
</feature>
<feature type="binding site" evidence="10">
    <location>
        <position position="41"/>
    </location>
    <ligand>
        <name>ATP</name>
        <dbReference type="ChEBI" id="CHEBI:30616"/>
    </ligand>
</feature>
<dbReference type="InterPro" id="IPR017441">
    <property type="entry name" value="Protein_kinase_ATP_BS"/>
</dbReference>
<dbReference type="PROSITE" id="PS00108">
    <property type="entry name" value="PROTEIN_KINASE_ST"/>
    <property type="match status" value="1"/>
</dbReference>
<dbReference type="Gene3D" id="1.10.510.10">
    <property type="entry name" value="Transferase(Phosphotransferase) domain 1"/>
    <property type="match status" value="1"/>
</dbReference>
<dbReference type="WBParaSite" id="PTRK_0001175400.1">
    <property type="protein sequence ID" value="PTRK_0001175400.1"/>
    <property type="gene ID" value="PTRK_0001175400"/>
</dbReference>
<evidence type="ECO:0000256" key="5">
    <source>
        <dbReference type="ARBA" id="ARBA00022741"/>
    </source>
</evidence>
<comment type="catalytic activity">
    <reaction evidence="8">
        <text>L-threonyl-[protein] + ATP = O-phospho-L-threonyl-[protein] + ADP + H(+)</text>
        <dbReference type="Rhea" id="RHEA:46608"/>
        <dbReference type="Rhea" id="RHEA-COMP:11060"/>
        <dbReference type="Rhea" id="RHEA-COMP:11605"/>
        <dbReference type="ChEBI" id="CHEBI:15378"/>
        <dbReference type="ChEBI" id="CHEBI:30013"/>
        <dbReference type="ChEBI" id="CHEBI:30616"/>
        <dbReference type="ChEBI" id="CHEBI:61977"/>
        <dbReference type="ChEBI" id="CHEBI:456216"/>
        <dbReference type="EC" id="2.7.11.1"/>
    </reaction>
</comment>
<evidence type="ECO:0000313" key="14">
    <source>
        <dbReference type="WBParaSite" id="PTRK_0001175400.1"/>
    </source>
</evidence>
<organism evidence="13 14">
    <name type="scientific">Parastrongyloides trichosuri</name>
    <name type="common">Possum-specific nematode worm</name>
    <dbReference type="NCBI Taxonomy" id="131310"/>
    <lineage>
        <taxon>Eukaryota</taxon>
        <taxon>Metazoa</taxon>
        <taxon>Ecdysozoa</taxon>
        <taxon>Nematoda</taxon>
        <taxon>Chromadorea</taxon>
        <taxon>Rhabditida</taxon>
        <taxon>Tylenchina</taxon>
        <taxon>Panagrolaimomorpha</taxon>
        <taxon>Strongyloidoidea</taxon>
        <taxon>Strongyloididae</taxon>
        <taxon>Parastrongyloides</taxon>
    </lineage>
</organism>
<evidence type="ECO:0000256" key="6">
    <source>
        <dbReference type="ARBA" id="ARBA00022777"/>
    </source>
</evidence>
<dbReference type="Pfam" id="PF00069">
    <property type="entry name" value="Pkinase"/>
    <property type="match status" value="1"/>
</dbReference>
<dbReference type="SUPFAM" id="SSF56112">
    <property type="entry name" value="Protein kinase-like (PK-like)"/>
    <property type="match status" value="1"/>
</dbReference>
<evidence type="ECO:0000256" key="8">
    <source>
        <dbReference type="ARBA" id="ARBA00047899"/>
    </source>
</evidence>
<dbReference type="PANTHER" id="PTHR24346">
    <property type="entry name" value="MAP/MICROTUBULE AFFINITY-REGULATING KINASE"/>
    <property type="match status" value="1"/>
</dbReference>
<comment type="similarity">
    <text evidence="1">Belongs to the protein kinase superfamily. CAMK Ser/Thr protein kinase family. NIM1 subfamily.</text>
</comment>
<evidence type="ECO:0000256" key="4">
    <source>
        <dbReference type="ARBA" id="ARBA00022679"/>
    </source>
</evidence>
<keyword evidence="4" id="KW-0808">Transferase</keyword>
<dbReference type="AlphaFoldDB" id="A0A0N4ZTC5"/>
<evidence type="ECO:0000256" key="2">
    <source>
        <dbReference type="ARBA" id="ARBA00012513"/>
    </source>
</evidence>
<evidence type="ECO:0000256" key="10">
    <source>
        <dbReference type="PROSITE-ProRule" id="PRU10141"/>
    </source>
</evidence>
<evidence type="ECO:0000256" key="3">
    <source>
        <dbReference type="ARBA" id="ARBA00022527"/>
    </source>
</evidence>
<keyword evidence="5 10" id="KW-0547">Nucleotide-binding</keyword>
<dbReference type="Proteomes" id="UP000038045">
    <property type="component" value="Unplaced"/>
</dbReference>
<evidence type="ECO:0000256" key="9">
    <source>
        <dbReference type="ARBA" id="ARBA00048679"/>
    </source>
</evidence>
<dbReference type="GO" id="GO:0004674">
    <property type="term" value="F:protein serine/threonine kinase activity"/>
    <property type="evidence" value="ECO:0007669"/>
    <property type="project" value="UniProtKB-KW"/>
</dbReference>
<evidence type="ECO:0000313" key="13">
    <source>
        <dbReference type="Proteomes" id="UP000038045"/>
    </source>
</evidence>
<name>A0A0N4ZTC5_PARTI</name>
<evidence type="ECO:0000256" key="7">
    <source>
        <dbReference type="ARBA" id="ARBA00022840"/>
    </source>
</evidence>
<dbReference type="GO" id="GO:0005737">
    <property type="term" value="C:cytoplasm"/>
    <property type="evidence" value="ECO:0007669"/>
    <property type="project" value="TreeGrafter"/>
</dbReference>
<protein>
    <recommendedName>
        <fullName evidence="2">non-specific serine/threonine protein kinase</fullName>
        <ecNumber evidence="2">2.7.11.1</ecNumber>
    </recommendedName>
</protein>
<proteinExistence type="inferred from homology"/>
<comment type="catalytic activity">
    <reaction evidence="9">
        <text>L-seryl-[protein] + ATP = O-phospho-L-seryl-[protein] + ADP + H(+)</text>
        <dbReference type="Rhea" id="RHEA:17989"/>
        <dbReference type="Rhea" id="RHEA-COMP:9863"/>
        <dbReference type="Rhea" id="RHEA-COMP:11604"/>
        <dbReference type="ChEBI" id="CHEBI:15378"/>
        <dbReference type="ChEBI" id="CHEBI:29999"/>
        <dbReference type="ChEBI" id="CHEBI:30616"/>
        <dbReference type="ChEBI" id="CHEBI:83421"/>
        <dbReference type="ChEBI" id="CHEBI:456216"/>
        <dbReference type="EC" id="2.7.11.1"/>
    </reaction>
</comment>
<dbReference type="PROSITE" id="PS00107">
    <property type="entry name" value="PROTEIN_KINASE_ATP"/>
    <property type="match status" value="1"/>
</dbReference>
<dbReference type="InterPro" id="IPR008271">
    <property type="entry name" value="Ser/Thr_kinase_AS"/>
</dbReference>
<accession>A0A0N4ZTC5</accession>
<dbReference type="PROSITE" id="PS50011">
    <property type="entry name" value="PROTEIN_KINASE_DOM"/>
    <property type="match status" value="1"/>
</dbReference>
<dbReference type="GO" id="GO:0005524">
    <property type="term" value="F:ATP binding"/>
    <property type="evidence" value="ECO:0007669"/>
    <property type="project" value="UniProtKB-UniRule"/>
</dbReference>
<dbReference type="PANTHER" id="PTHR24346:SF107">
    <property type="entry name" value="SERINE_THREONINE-PROTEIN KINASE CHK1"/>
    <property type="match status" value="1"/>
</dbReference>
<keyword evidence="6" id="KW-0418">Kinase</keyword>
<evidence type="ECO:0000259" key="12">
    <source>
        <dbReference type="PROSITE" id="PS50011"/>
    </source>
</evidence>
<keyword evidence="7 10" id="KW-0067">ATP-binding</keyword>
<dbReference type="InterPro" id="IPR000719">
    <property type="entry name" value="Prot_kinase_dom"/>
</dbReference>
<reference evidence="14" key="1">
    <citation type="submission" date="2017-02" db="UniProtKB">
        <authorList>
            <consortium name="WormBaseParasite"/>
        </authorList>
    </citation>
    <scope>IDENTIFICATION</scope>
</reference>
<dbReference type="InterPro" id="IPR011009">
    <property type="entry name" value="Kinase-like_dom_sf"/>
</dbReference>